<dbReference type="InterPro" id="IPR015424">
    <property type="entry name" value="PyrdxlP-dep_Trfase"/>
</dbReference>
<evidence type="ECO:0000256" key="4">
    <source>
        <dbReference type="ARBA" id="ARBA00022898"/>
    </source>
</evidence>
<evidence type="ECO:0000313" key="8">
    <source>
        <dbReference type="EMBL" id="ORY72759.1"/>
    </source>
</evidence>
<evidence type="ECO:0000256" key="7">
    <source>
        <dbReference type="SAM" id="MobiDB-lite"/>
    </source>
</evidence>
<evidence type="ECO:0000256" key="5">
    <source>
        <dbReference type="PIRSR" id="PIRSR001434-2"/>
    </source>
</evidence>
<keyword evidence="4 5" id="KW-0663">Pyridoxal phosphate</keyword>
<sequence>MNPSQPSQSFATAQIHGGSFKGDPSTKAVTVPIVASTAFTFDSAQHIEDIMSQKVKAFVYSRIGNPTVQSFEDRMAALEGGIGAVATASGQAATMLAVLAVMKAGDSVVVPWKSYGGTVQQWKSFFPRIGITGKFVNSLNPVDFEKQIDETTKAIFIESLANPILELVDIPAFAEIAKKHKIPLIVDNTFGCGGYLIKPIELGANIVVESATKWISGHGTVLGGVVVDGGNFDWAGSGKFPEFTEPLPGYHGMVLSRDCGPMALTIKMRMETLRESGCTLSPFNAFQIIQGLETLSLRVDKQCSNALALAQYLDKHPDVAWVSHPSLPSHPSYELAKKLKHGSGGMVSFILSGDGDGGLGRAMIDKLKWIVHCANVGDVRTLVVNPAATVQRQLEAEELIKSGTPPDLVRVSLGLEDPEDIIADFAQAIAAVVGEKKQ</sequence>
<proteinExistence type="inferred from homology"/>
<dbReference type="GO" id="GO:0004124">
    <property type="term" value="F:cysteine synthase activity"/>
    <property type="evidence" value="ECO:0007669"/>
    <property type="project" value="TreeGrafter"/>
</dbReference>
<dbReference type="GO" id="GO:0006535">
    <property type="term" value="P:cysteine biosynthetic process from serine"/>
    <property type="evidence" value="ECO:0007669"/>
    <property type="project" value="TreeGrafter"/>
</dbReference>
<evidence type="ECO:0000256" key="1">
    <source>
        <dbReference type="ARBA" id="ARBA00001933"/>
    </source>
</evidence>
<dbReference type="GO" id="GO:0030170">
    <property type="term" value="F:pyridoxal phosphate binding"/>
    <property type="evidence" value="ECO:0007669"/>
    <property type="project" value="InterPro"/>
</dbReference>
<dbReference type="PIRSF" id="PIRSF001434">
    <property type="entry name" value="CGS"/>
    <property type="match status" value="1"/>
</dbReference>
<evidence type="ECO:0000313" key="9">
    <source>
        <dbReference type="Proteomes" id="UP000193467"/>
    </source>
</evidence>
<name>A0A1Y2EMM0_9BASI</name>
<dbReference type="FunFam" id="3.40.640.10:FF:000035">
    <property type="entry name" value="O-succinylhomoserine sulfhydrylase"/>
    <property type="match status" value="1"/>
</dbReference>
<comment type="caution">
    <text evidence="8">The sequence shown here is derived from an EMBL/GenBank/DDBJ whole genome shotgun (WGS) entry which is preliminary data.</text>
</comment>
<dbReference type="NCBIfam" id="TIGR01326">
    <property type="entry name" value="OAH_OAS_sulfhy"/>
    <property type="match status" value="1"/>
</dbReference>
<dbReference type="GO" id="GO:0071269">
    <property type="term" value="P:L-homocysteine biosynthetic process"/>
    <property type="evidence" value="ECO:0007669"/>
    <property type="project" value="TreeGrafter"/>
</dbReference>
<dbReference type="SUPFAM" id="SSF53383">
    <property type="entry name" value="PLP-dependent transferases"/>
    <property type="match status" value="1"/>
</dbReference>
<evidence type="ECO:0000256" key="6">
    <source>
        <dbReference type="RuleBase" id="RU362118"/>
    </source>
</evidence>
<evidence type="ECO:0000256" key="2">
    <source>
        <dbReference type="ARBA" id="ARBA00009077"/>
    </source>
</evidence>
<dbReference type="EMBL" id="MCGR01000050">
    <property type="protein sequence ID" value="ORY72759.1"/>
    <property type="molecule type" value="Genomic_DNA"/>
</dbReference>
<dbReference type="InterPro" id="IPR015422">
    <property type="entry name" value="PyrdxlP-dep_Trfase_small"/>
</dbReference>
<dbReference type="AlphaFoldDB" id="A0A1Y2EMM0"/>
<keyword evidence="9" id="KW-1185">Reference proteome</keyword>
<comment type="cofactor">
    <cofactor evidence="1 6">
        <name>pyridoxal 5'-phosphate</name>
        <dbReference type="ChEBI" id="CHEBI:597326"/>
    </cofactor>
</comment>
<keyword evidence="3" id="KW-0808">Transferase</keyword>
<dbReference type="Pfam" id="PF01053">
    <property type="entry name" value="Cys_Met_Meta_PP"/>
    <property type="match status" value="1"/>
</dbReference>
<dbReference type="GO" id="GO:0005737">
    <property type="term" value="C:cytoplasm"/>
    <property type="evidence" value="ECO:0007669"/>
    <property type="project" value="TreeGrafter"/>
</dbReference>
<dbReference type="Gene3D" id="3.90.1150.10">
    <property type="entry name" value="Aspartate Aminotransferase, domain 1"/>
    <property type="match status" value="1"/>
</dbReference>
<dbReference type="InterPro" id="IPR000277">
    <property type="entry name" value="Cys/Met-Metab_PyrdxlP-dep_enz"/>
</dbReference>
<feature type="compositionally biased region" description="Polar residues" evidence="7">
    <location>
        <begin position="1"/>
        <end position="12"/>
    </location>
</feature>
<organism evidence="8 9">
    <name type="scientific">Leucosporidium creatinivorum</name>
    <dbReference type="NCBI Taxonomy" id="106004"/>
    <lineage>
        <taxon>Eukaryota</taxon>
        <taxon>Fungi</taxon>
        <taxon>Dikarya</taxon>
        <taxon>Basidiomycota</taxon>
        <taxon>Pucciniomycotina</taxon>
        <taxon>Microbotryomycetes</taxon>
        <taxon>Leucosporidiales</taxon>
        <taxon>Leucosporidium</taxon>
    </lineage>
</organism>
<dbReference type="Proteomes" id="UP000193467">
    <property type="component" value="Unassembled WGS sequence"/>
</dbReference>
<dbReference type="InterPro" id="IPR006235">
    <property type="entry name" value="OAc-hSer/O-AcSer_sulfhydrylase"/>
</dbReference>
<dbReference type="PANTHER" id="PTHR43797">
    <property type="entry name" value="HOMOCYSTEINE/CYSTEINE SYNTHASE"/>
    <property type="match status" value="1"/>
</dbReference>
<protein>
    <submittedName>
        <fullName evidence="8">O-acetylhomoserine ami</fullName>
    </submittedName>
</protein>
<feature type="modified residue" description="N6-(pyridoxal phosphate)lysine" evidence="5">
    <location>
        <position position="213"/>
    </location>
</feature>
<reference evidence="8 9" key="1">
    <citation type="submission" date="2016-07" db="EMBL/GenBank/DDBJ databases">
        <title>Pervasive Adenine N6-methylation of Active Genes in Fungi.</title>
        <authorList>
            <consortium name="DOE Joint Genome Institute"/>
            <person name="Mondo S.J."/>
            <person name="Dannebaum R.O."/>
            <person name="Kuo R.C."/>
            <person name="Labutti K."/>
            <person name="Haridas S."/>
            <person name="Kuo A."/>
            <person name="Salamov A."/>
            <person name="Ahrendt S.R."/>
            <person name="Lipzen A."/>
            <person name="Sullivan W."/>
            <person name="Andreopoulos W.B."/>
            <person name="Clum A."/>
            <person name="Lindquist E."/>
            <person name="Daum C."/>
            <person name="Ramamoorthy G.K."/>
            <person name="Gryganskyi A."/>
            <person name="Culley D."/>
            <person name="Magnuson J.K."/>
            <person name="James T.Y."/>
            <person name="O'Malley M.A."/>
            <person name="Stajich J.E."/>
            <person name="Spatafora J.W."/>
            <person name="Visel A."/>
            <person name="Grigoriev I.V."/>
        </authorList>
    </citation>
    <scope>NUCLEOTIDE SEQUENCE [LARGE SCALE GENOMIC DNA]</scope>
    <source>
        <strain evidence="8 9">62-1032</strain>
    </source>
</reference>
<dbReference type="InterPro" id="IPR015421">
    <property type="entry name" value="PyrdxlP-dep_Trfase_major"/>
</dbReference>
<dbReference type="CDD" id="cd00614">
    <property type="entry name" value="CGS_like"/>
    <property type="match status" value="1"/>
</dbReference>
<accession>A0A1Y2EMM0</accession>
<evidence type="ECO:0000256" key="3">
    <source>
        <dbReference type="ARBA" id="ARBA00022679"/>
    </source>
</evidence>
<dbReference type="STRING" id="106004.A0A1Y2EMM0"/>
<dbReference type="Gene3D" id="3.40.640.10">
    <property type="entry name" value="Type I PLP-dependent aspartate aminotransferase-like (Major domain)"/>
    <property type="match status" value="1"/>
</dbReference>
<comment type="similarity">
    <text evidence="2 6">Belongs to the trans-sulfuration enzymes family.</text>
</comment>
<dbReference type="GO" id="GO:0003961">
    <property type="term" value="F:O-acetylhomoserine aminocarboxypropyltransferase activity"/>
    <property type="evidence" value="ECO:0007669"/>
    <property type="project" value="TreeGrafter"/>
</dbReference>
<dbReference type="OrthoDB" id="3512640at2759"/>
<dbReference type="GO" id="GO:0019346">
    <property type="term" value="P:transsulfuration"/>
    <property type="evidence" value="ECO:0007669"/>
    <property type="project" value="InterPro"/>
</dbReference>
<dbReference type="PANTHER" id="PTHR43797:SF2">
    <property type="entry name" value="HOMOCYSTEINE_CYSTEINE SYNTHASE"/>
    <property type="match status" value="1"/>
</dbReference>
<gene>
    <name evidence="8" type="ORF">BCR35DRAFT_307539</name>
</gene>
<feature type="region of interest" description="Disordered" evidence="7">
    <location>
        <begin position="1"/>
        <end position="24"/>
    </location>
</feature>
<dbReference type="InParanoid" id="A0A1Y2EMM0"/>